<proteinExistence type="predicted"/>
<evidence type="ECO:0000313" key="1">
    <source>
        <dbReference type="EMBL" id="QDP82035.1"/>
    </source>
</evidence>
<protein>
    <submittedName>
        <fullName evidence="1">Uncharacterized protein</fullName>
    </submittedName>
</protein>
<sequence>MDLVSIPVGADAISIATLVSCVSPAWAQRDPHRAMQVHIECEVGVCVTKSVAHQMLREQGKLVPDSGRVR</sequence>
<dbReference type="GeneID" id="80336240"/>
<evidence type="ECO:0000313" key="2">
    <source>
        <dbReference type="Proteomes" id="UP000317039"/>
    </source>
</evidence>
<dbReference type="AlphaFoldDB" id="A0A516NT05"/>
<dbReference type="EMBL" id="CP041695">
    <property type="protein sequence ID" value="QDP82035.1"/>
    <property type="molecule type" value="Genomic_DNA"/>
</dbReference>
<dbReference type="Proteomes" id="UP000317039">
    <property type="component" value="Chromosome"/>
</dbReference>
<gene>
    <name evidence="1" type="ORF">FOH10_28200</name>
</gene>
<organism evidence="1 2">
    <name type="scientific">Nocardia otitidiscaviarum</name>
    <dbReference type="NCBI Taxonomy" id="1823"/>
    <lineage>
        <taxon>Bacteria</taxon>
        <taxon>Bacillati</taxon>
        <taxon>Actinomycetota</taxon>
        <taxon>Actinomycetes</taxon>
        <taxon>Mycobacteriales</taxon>
        <taxon>Nocardiaceae</taxon>
        <taxon>Nocardia</taxon>
    </lineage>
</organism>
<dbReference type="KEGG" id="nod:FOH10_28200"/>
<dbReference type="RefSeq" id="WP_029926459.1">
    <property type="nucleotide sequence ID" value="NZ_CP041695.1"/>
</dbReference>
<name>A0A516NT05_9NOCA</name>
<reference evidence="1 2" key="1">
    <citation type="submission" date="2019-07" db="EMBL/GenBank/DDBJ databases">
        <title>Complete Genome Sequence and Methylome Analysis of Nocardia otitidis-caviarum NEB252.</title>
        <authorList>
            <person name="Fomenkov A."/>
            <person name="Anton B.P."/>
            <person name="Vincze T."/>
            <person name="Roberts R.J."/>
        </authorList>
    </citation>
    <scope>NUCLEOTIDE SEQUENCE [LARGE SCALE GENOMIC DNA]</scope>
    <source>
        <strain evidence="1 2">NEB252</strain>
    </source>
</reference>
<accession>A0A516NT05</accession>
<dbReference type="OrthoDB" id="4569829at2"/>